<dbReference type="RefSeq" id="WP_143008597.1">
    <property type="nucleotide sequence ID" value="NZ_CP129673.1"/>
</dbReference>
<accession>D3VX04</accession>
<reference evidence="1" key="1">
    <citation type="journal article" date="2010" name="FEMS Microbiol. Ecol.">
        <title>Class 1 integrons in benthic bacterial communities: abundance, association with Tn402-like transposition modules and evidence for coselection with heavy-metal resistance.</title>
        <authorList>
            <person name="Rosewarne C.P."/>
            <person name="Pettigrove V."/>
            <person name="Stokes H.W."/>
            <person name="Parsons Y.M."/>
        </authorList>
    </citation>
    <scope>NUCLEOTIDE SEQUENCE</scope>
    <source>
        <strain evidence="1">LMCB014</strain>
    </source>
</reference>
<protein>
    <submittedName>
        <fullName evidence="1">Uncharacterized protein</fullName>
    </submittedName>
</protein>
<proteinExistence type="predicted"/>
<evidence type="ECO:0000313" key="1">
    <source>
        <dbReference type="EMBL" id="ADC80492.1"/>
    </source>
</evidence>
<dbReference type="EMBL" id="GQ281704">
    <property type="protein sequence ID" value="ADC80492.1"/>
    <property type="molecule type" value="Genomic_DNA"/>
</dbReference>
<sequence>MHRNNNLTEAMGLNLCKNGGFQPATLNEAKDVLARIWPRMFLETQPEKCAPCAEEANTVKNFCKNVVFCFS</sequence>
<organism evidence="1">
    <name type="scientific">Comamonas testosteroni</name>
    <name type="common">Pseudomonas testosteroni</name>
    <dbReference type="NCBI Taxonomy" id="285"/>
    <lineage>
        <taxon>Bacteria</taxon>
        <taxon>Pseudomonadati</taxon>
        <taxon>Pseudomonadota</taxon>
        <taxon>Betaproteobacteria</taxon>
        <taxon>Burkholderiales</taxon>
        <taxon>Comamonadaceae</taxon>
        <taxon>Comamonas</taxon>
    </lineage>
</organism>
<name>D3VX04_COMTE</name>
<dbReference type="AlphaFoldDB" id="D3VX04"/>
<dbReference type="EMBL" id="GQ281704">
    <property type="protein sequence ID" value="ADC80473.1"/>
    <property type="molecule type" value="Genomic_DNA"/>
</dbReference>